<evidence type="ECO:0000313" key="2">
    <source>
        <dbReference type="Proteomes" id="UP000323337"/>
    </source>
</evidence>
<reference evidence="1 2" key="1">
    <citation type="submission" date="2019-08" db="EMBL/GenBank/DDBJ databases">
        <title>Genomic characterization of a novel candidate phylum (ARYD3) from a high temperature, high salinity tertiary oil reservoir in north central Oklahoma, USA.</title>
        <authorList>
            <person name="Youssef N.H."/>
            <person name="Yadav A."/>
            <person name="Elshahed M.S."/>
        </authorList>
    </citation>
    <scope>NUCLEOTIDE SEQUENCE [LARGE SCALE GENOMIC DNA]</scope>
    <source>
        <strain evidence="1">ARYD1</strain>
    </source>
</reference>
<proteinExistence type="predicted"/>
<gene>
    <name evidence="1" type="ORF">FXF49_01565</name>
</gene>
<accession>A0A5D0MSQ9</accession>
<name>A0A5D0MSQ9_FLESI</name>
<dbReference type="EMBL" id="VSIV01000045">
    <property type="protein sequence ID" value="TYB35233.1"/>
    <property type="molecule type" value="Genomic_DNA"/>
</dbReference>
<comment type="caution">
    <text evidence="1">The sequence shown here is derived from an EMBL/GenBank/DDBJ whole genome shotgun (WGS) entry which is preliminary data.</text>
</comment>
<evidence type="ECO:0000313" key="1">
    <source>
        <dbReference type="EMBL" id="TYB35233.1"/>
    </source>
</evidence>
<protein>
    <submittedName>
        <fullName evidence="1">Uncharacterized protein</fullName>
    </submittedName>
</protein>
<dbReference type="AlphaFoldDB" id="A0A5D0MSQ9"/>
<dbReference type="Proteomes" id="UP000323337">
    <property type="component" value="Unassembled WGS sequence"/>
</dbReference>
<sequence length="37" mass="4066">MPGAINILDTQFKDHYPRLESLTNVTKSTEIIVCCGG</sequence>
<organism evidence="1 2">
    <name type="scientific">Flexistipes sinusarabici</name>
    <dbReference type="NCBI Taxonomy" id="2352"/>
    <lineage>
        <taxon>Bacteria</taxon>
        <taxon>Pseudomonadati</taxon>
        <taxon>Deferribacterota</taxon>
        <taxon>Deferribacteres</taxon>
        <taxon>Deferribacterales</taxon>
        <taxon>Flexistipitaceae</taxon>
        <taxon>Flexistipes</taxon>
    </lineage>
</organism>